<dbReference type="OrthoDB" id="9802846at2"/>
<name>A0A4S1XE00_9SPHN</name>
<evidence type="ECO:0000313" key="2">
    <source>
        <dbReference type="EMBL" id="TGX54125.1"/>
    </source>
</evidence>
<dbReference type="EMBL" id="SRXT01000003">
    <property type="protein sequence ID" value="TGX54125.1"/>
    <property type="molecule type" value="Genomic_DNA"/>
</dbReference>
<reference evidence="2 3" key="1">
    <citation type="submission" date="2019-04" db="EMBL/GenBank/DDBJ databases">
        <title>Sphingomonas psychrotolerans sp. nov., isolated from soil in the Tianshan Mountains, Xinjiang, China.</title>
        <authorList>
            <person name="Luo Y."/>
            <person name="Sheng H."/>
        </authorList>
    </citation>
    <scope>NUCLEOTIDE SEQUENCE [LARGE SCALE GENOMIC DNA]</scope>
    <source>
        <strain evidence="2 3">ZFGT-11</strain>
    </source>
</reference>
<comment type="caution">
    <text evidence="2">The sequence shown here is derived from an EMBL/GenBank/DDBJ whole genome shotgun (WGS) entry which is preliminary data.</text>
</comment>
<evidence type="ECO:0000313" key="3">
    <source>
        <dbReference type="Proteomes" id="UP000306147"/>
    </source>
</evidence>
<accession>A0A4S1XE00</accession>
<dbReference type="Gene3D" id="3.10.450.40">
    <property type="match status" value="1"/>
</dbReference>
<dbReference type="SUPFAM" id="SSF160719">
    <property type="entry name" value="gpW/gp25-like"/>
    <property type="match status" value="1"/>
</dbReference>
<sequence>MPPANPPSFLGRGWSFPPRVSSVTLGTEMEEGDADIRQSLFVLLSTPQGERVMVPTYGCDLPRFVFADLTASLLSELREMVTTAIVRWEPRIDLIDVTATIDAGDPALVLIGVDYRVRATNTRNNLVFPFYKNEGTLVEGP</sequence>
<proteinExistence type="predicted"/>
<dbReference type="Proteomes" id="UP000306147">
    <property type="component" value="Unassembled WGS sequence"/>
</dbReference>
<gene>
    <name evidence="2" type="ORF">E5A73_08365</name>
</gene>
<dbReference type="Pfam" id="PF04965">
    <property type="entry name" value="GPW_gp25"/>
    <property type="match status" value="1"/>
</dbReference>
<dbReference type="AlphaFoldDB" id="A0A4S1XE00"/>
<keyword evidence="3" id="KW-1185">Reference proteome</keyword>
<organism evidence="2 3">
    <name type="scientific">Sphingomonas gei</name>
    <dbReference type="NCBI Taxonomy" id="1395960"/>
    <lineage>
        <taxon>Bacteria</taxon>
        <taxon>Pseudomonadati</taxon>
        <taxon>Pseudomonadota</taxon>
        <taxon>Alphaproteobacteria</taxon>
        <taxon>Sphingomonadales</taxon>
        <taxon>Sphingomonadaceae</taxon>
        <taxon>Sphingomonas</taxon>
    </lineage>
</organism>
<protein>
    <recommendedName>
        <fullName evidence="1">IraD/Gp25-like domain-containing protein</fullName>
    </recommendedName>
</protein>
<feature type="domain" description="IraD/Gp25-like" evidence="1">
    <location>
        <begin position="31"/>
        <end position="121"/>
    </location>
</feature>
<evidence type="ECO:0000259" key="1">
    <source>
        <dbReference type="Pfam" id="PF04965"/>
    </source>
</evidence>
<dbReference type="InterPro" id="IPR007048">
    <property type="entry name" value="IraD/Gp25-like"/>
</dbReference>
<dbReference type="RefSeq" id="WP_135963364.1">
    <property type="nucleotide sequence ID" value="NZ_SRXT01000003.1"/>
</dbReference>